<sequence length="400" mass="46269">MFKVYKPFFLIFVEKENLMSMLKLESFFFFSFFLFLAGCGNQSKPVSVEQEIITPLSAGNAVDDLLPYIDSVEVVPLETTGKALIGLVGKILLLPNGNVLIKSTASMFMFSPEGKFLFQIGKNGRGPEEYLTIDDVCLSQDARELWILGGCEIVKYSTETGRFIRKTTLELPEICNGFDAIASGPGHSAFLYYCPQMDENNFSEDFYCLYRYDEQGRILQKFLPRKDYGLNIALITQASDNRYILRPQDSDNICYYLSDSLPVPRVKIDFGKETIKNRYSSDLQTYLRSDYYKMPVYIYDTRDYFYFSYCGPEATDCYCIHSFKNNKTITWERKGDDADGMFMIGGADKDFFYGIYNDYRDWDEILLNRQDLLKRAIIQKTHLRIPEDSNPLLVKVKFKF</sequence>
<dbReference type="EMBL" id="QSCO01000030">
    <property type="protein sequence ID" value="RGY03908.1"/>
    <property type="molecule type" value="Genomic_DNA"/>
</dbReference>
<dbReference type="Proteomes" id="UP000284434">
    <property type="component" value="Unassembled WGS sequence"/>
</dbReference>
<evidence type="ECO:0000313" key="2">
    <source>
        <dbReference type="Proteomes" id="UP000284434"/>
    </source>
</evidence>
<proteinExistence type="predicted"/>
<comment type="caution">
    <text evidence="1">The sequence shown here is derived from an EMBL/GenBank/DDBJ whole genome shotgun (WGS) entry which is preliminary data.</text>
</comment>
<protein>
    <submittedName>
        <fullName evidence="1">6-bladed beta-propeller</fullName>
    </submittedName>
</protein>
<evidence type="ECO:0000313" key="1">
    <source>
        <dbReference type="EMBL" id="RGY03908.1"/>
    </source>
</evidence>
<name>A0A413I7J9_9BACT</name>
<accession>A0A413I7J9</accession>
<reference evidence="1 2" key="1">
    <citation type="submission" date="2018-08" db="EMBL/GenBank/DDBJ databases">
        <title>A genome reference for cultivated species of the human gut microbiota.</title>
        <authorList>
            <person name="Zou Y."/>
            <person name="Xue W."/>
            <person name="Luo G."/>
        </authorList>
    </citation>
    <scope>NUCLEOTIDE SEQUENCE [LARGE SCALE GENOMIC DNA]</scope>
    <source>
        <strain evidence="1 2">OF03-11</strain>
    </source>
</reference>
<dbReference type="AlphaFoldDB" id="A0A413I7J9"/>
<dbReference type="Pfam" id="PF17170">
    <property type="entry name" value="DUF5128"/>
    <property type="match status" value="1"/>
</dbReference>
<organism evidence="1 2">
    <name type="scientific">Odoribacter splanchnicus</name>
    <dbReference type="NCBI Taxonomy" id="28118"/>
    <lineage>
        <taxon>Bacteria</taxon>
        <taxon>Pseudomonadati</taxon>
        <taxon>Bacteroidota</taxon>
        <taxon>Bacteroidia</taxon>
        <taxon>Bacteroidales</taxon>
        <taxon>Odoribacteraceae</taxon>
        <taxon>Odoribacter</taxon>
    </lineage>
</organism>
<gene>
    <name evidence="1" type="ORF">DXA53_17265</name>
</gene>